<dbReference type="Proteomes" id="UP000007110">
    <property type="component" value="Unassembled WGS sequence"/>
</dbReference>
<protein>
    <recommendedName>
        <fullName evidence="3">Essential protein Yae1 N-terminal domain-containing protein</fullName>
    </recommendedName>
</protein>
<evidence type="ECO:0000313" key="2">
    <source>
        <dbReference type="Proteomes" id="UP000007110"/>
    </source>
</evidence>
<dbReference type="AlphaFoldDB" id="A0A7M7GFK6"/>
<sequence length="149" mass="17029">MARFQEDNDSMCDEDDIFDSVVMAEERCQAAGYEDGFKKGQELGREQGLVMGMEKGGQIGDELGFYFGFIVTWRALLKNKPDGDKDVPRPLKIIESLIDIIKELPQEEPNSVKYWDIIQKIRAKFKQVASLLKISVNYTPKTEHKGFSF</sequence>
<dbReference type="InterPro" id="IPR052436">
    <property type="entry name" value="LTO1_adapter"/>
</dbReference>
<dbReference type="PANTHER" id="PTHR28532">
    <property type="entry name" value="GEO13458P1"/>
    <property type="match status" value="1"/>
</dbReference>
<name>A0A7M7GFK6_STRPU</name>
<keyword evidence="2" id="KW-1185">Reference proteome</keyword>
<organism evidence="1 2">
    <name type="scientific">Strongylocentrotus purpuratus</name>
    <name type="common">Purple sea urchin</name>
    <dbReference type="NCBI Taxonomy" id="7668"/>
    <lineage>
        <taxon>Eukaryota</taxon>
        <taxon>Metazoa</taxon>
        <taxon>Echinodermata</taxon>
        <taxon>Eleutherozoa</taxon>
        <taxon>Echinozoa</taxon>
        <taxon>Echinoidea</taxon>
        <taxon>Euechinoidea</taxon>
        <taxon>Echinacea</taxon>
        <taxon>Camarodonta</taxon>
        <taxon>Echinidea</taxon>
        <taxon>Strongylocentrotidae</taxon>
        <taxon>Strongylocentrotus</taxon>
    </lineage>
</organism>
<dbReference type="EnsemblMetazoa" id="XM_003725721">
    <property type="protein sequence ID" value="XP_003725769"/>
    <property type="gene ID" value="LOC100893014"/>
</dbReference>
<dbReference type="RefSeq" id="XP_003725769.1">
    <property type="nucleotide sequence ID" value="XM_003725721.3"/>
</dbReference>
<reference evidence="1" key="2">
    <citation type="submission" date="2021-01" db="UniProtKB">
        <authorList>
            <consortium name="EnsemblMetazoa"/>
        </authorList>
    </citation>
    <scope>IDENTIFICATION</scope>
</reference>
<dbReference type="OMA" id="FKQVCSM"/>
<dbReference type="FunCoup" id="A0A7M7GFK6">
    <property type="interactions" value="293"/>
</dbReference>
<dbReference type="KEGG" id="spu:100893014"/>
<evidence type="ECO:0008006" key="3">
    <source>
        <dbReference type="Google" id="ProtNLM"/>
    </source>
</evidence>
<dbReference type="InParanoid" id="A0A7M7GFK6"/>
<evidence type="ECO:0000313" key="1">
    <source>
        <dbReference type="EnsemblMetazoa" id="XP_003725769"/>
    </source>
</evidence>
<dbReference type="OrthoDB" id="48036at2759"/>
<dbReference type="GeneID" id="100893014"/>
<proteinExistence type="predicted"/>
<accession>A0A7M7GFK6</accession>
<dbReference type="PANTHER" id="PTHR28532:SF1">
    <property type="entry name" value="ORAL CANCER OVEREXPRESSED 1"/>
    <property type="match status" value="1"/>
</dbReference>
<reference evidence="2" key="1">
    <citation type="submission" date="2015-02" db="EMBL/GenBank/DDBJ databases">
        <title>Genome sequencing for Strongylocentrotus purpuratus.</title>
        <authorList>
            <person name="Murali S."/>
            <person name="Liu Y."/>
            <person name="Vee V."/>
            <person name="English A."/>
            <person name="Wang M."/>
            <person name="Skinner E."/>
            <person name="Han Y."/>
            <person name="Muzny D.M."/>
            <person name="Worley K.C."/>
            <person name="Gibbs R.A."/>
        </authorList>
    </citation>
    <scope>NUCLEOTIDE SEQUENCE</scope>
</reference>